<dbReference type="InParanoid" id="A0A7C8IT59"/>
<evidence type="ECO:0000259" key="2">
    <source>
        <dbReference type="Pfam" id="PF24808"/>
    </source>
</evidence>
<evidence type="ECO:0000313" key="3">
    <source>
        <dbReference type="EMBL" id="KAF2963279.1"/>
    </source>
</evidence>
<feature type="region of interest" description="Disordered" evidence="1">
    <location>
        <begin position="140"/>
        <end position="226"/>
    </location>
</feature>
<sequence>MQMPLETSYSLSQIRDCALLSHDDTGSVDSLETETSGISGDRDDERFVTIPVVIPKFGVQEPHNTVQVSVSLDSPPTYWGLLDEIVSASESILWGFAEGDDGEFATAKREMEKYMHGRVFFHMAHQQYLVLAQKSSLTQHEATGNISEELEQPQQEKQKWKRSDGKPPRTVPKELSEERGKSTTPLRHQPLAEQTSQTASSQGDAGKTGRREPHNGAAHNKPAAPPCAVPSFAMTSTLDFVCECSGQTFPDMNLYKNTIPWFVCTELQDTCTAENAGNLAGQKNCTATYGDNCGTEDVQDHQGEGAATTTASSSTSAGSQSTPTSSSAPTSSTSEGAAPTAHIKHIGNGAAAVALGLLAYAL</sequence>
<reference evidence="3 4" key="1">
    <citation type="submission" date="2019-12" db="EMBL/GenBank/DDBJ databases">
        <title>Draft genome sequence of the ascomycete Xylaria multiplex DSM 110363.</title>
        <authorList>
            <person name="Buettner E."/>
            <person name="Kellner H."/>
        </authorList>
    </citation>
    <scope>NUCLEOTIDE SEQUENCE [LARGE SCALE GENOMIC DNA]</scope>
    <source>
        <strain evidence="3 4">DSM 110363</strain>
    </source>
</reference>
<dbReference type="OrthoDB" id="2121879at2759"/>
<feature type="domain" description="DUF7707" evidence="2">
    <location>
        <begin position="235"/>
        <end position="297"/>
    </location>
</feature>
<dbReference type="PANTHER" id="PTHR38118:SF3">
    <property type="entry name" value="ANCHORED CELL WALL PROTEIN 11"/>
    <property type="match status" value="1"/>
</dbReference>
<evidence type="ECO:0000256" key="1">
    <source>
        <dbReference type="SAM" id="MobiDB-lite"/>
    </source>
</evidence>
<feature type="compositionally biased region" description="Low complexity" evidence="1">
    <location>
        <begin position="304"/>
        <end position="339"/>
    </location>
</feature>
<dbReference type="Pfam" id="PF24808">
    <property type="entry name" value="DUF7707"/>
    <property type="match status" value="1"/>
</dbReference>
<accession>A0A7C8IT59</accession>
<evidence type="ECO:0000313" key="4">
    <source>
        <dbReference type="Proteomes" id="UP000481858"/>
    </source>
</evidence>
<protein>
    <recommendedName>
        <fullName evidence="2">DUF7707 domain-containing protein</fullName>
    </recommendedName>
</protein>
<dbReference type="InterPro" id="IPR056124">
    <property type="entry name" value="DUF7707"/>
</dbReference>
<feature type="compositionally biased region" description="Polar residues" evidence="1">
    <location>
        <begin position="182"/>
        <end position="203"/>
    </location>
</feature>
<gene>
    <name evidence="3" type="ORF">GQX73_g10302</name>
</gene>
<dbReference type="EMBL" id="WUBL01000218">
    <property type="protein sequence ID" value="KAF2963279.1"/>
    <property type="molecule type" value="Genomic_DNA"/>
</dbReference>
<comment type="caution">
    <text evidence="3">The sequence shown here is derived from an EMBL/GenBank/DDBJ whole genome shotgun (WGS) entry which is preliminary data.</text>
</comment>
<organism evidence="3 4">
    <name type="scientific">Xylaria multiplex</name>
    <dbReference type="NCBI Taxonomy" id="323545"/>
    <lineage>
        <taxon>Eukaryota</taxon>
        <taxon>Fungi</taxon>
        <taxon>Dikarya</taxon>
        <taxon>Ascomycota</taxon>
        <taxon>Pezizomycotina</taxon>
        <taxon>Sordariomycetes</taxon>
        <taxon>Xylariomycetidae</taxon>
        <taxon>Xylariales</taxon>
        <taxon>Xylariaceae</taxon>
        <taxon>Xylaria</taxon>
    </lineage>
</organism>
<keyword evidence="4" id="KW-1185">Reference proteome</keyword>
<feature type="compositionally biased region" description="Basic and acidic residues" evidence="1">
    <location>
        <begin position="154"/>
        <end position="181"/>
    </location>
</feature>
<dbReference type="Proteomes" id="UP000481858">
    <property type="component" value="Unassembled WGS sequence"/>
</dbReference>
<dbReference type="AlphaFoldDB" id="A0A7C8IT59"/>
<dbReference type="PANTHER" id="PTHR38118">
    <property type="entry name" value="ANCHORED CELL WALL PROTEIN 11-RELATED"/>
    <property type="match status" value="1"/>
</dbReference>
<name>A0A7C8IT59_9PEZI</name>
<feature type="region of interest" description="Disordered" evidence="1">
    <location>
        <begin position="296"/>
        <end position="339"/>
    </location>
</feature>
<proteinExistence type="predicted"/>